<evidence type="ECO:0000313" key="7">
    <source>
        <dbReference type="EMBL" id="KMQ66467.1"/>
    </source>
</evidence>
<comment type="subcellular location">
    <subcellularLocation>
        <location evidence="1">Cell inner membrane</location>
    </subcellularLocation>
</comment>
<proteinExistence type="predicted"/>
<dbReference type="PATRIC" id="fig|558151.6.peg.567"/>
<comment type="caution">
    <text evidence="7">The sequence shown here is derived from an EMBL/GenBank/DDBJ whole genome shotgun (WGS) entry which is preliminary data.</text>
</comment>
<dbReference type="GO" id="GO:0016746">
    <property type="term" value="F:acyltransferase activity"/>
    <property type="evidence" value="ECO:0007669"/>
    <property type="project" value="UniProtKB-KW"/>
</dbReference>
<dbReference type="OrthoDB" id="1373292at2"/>
<sequence>MNNNINRVYEVRKSIKDVIAQKEIKKREEEQTKDFHFMSANLSRFMPEIPKEDHWELYLDIITTMRLREFDLTEIQQFSDQVGKNLDSEMDPEPKIYITCHLGFCKAAISVLILNGIDKIALIVDENTYNKQAKTILEINERFCKMFQITNSLKVINVEKANTVIEISQLIKKGYSLYAYLDGNSGYKGVYNKEKTIKVDFLADHLFSRTGLAKIAYFTKTPIVPFITYYSEDKLHPHVHFFDEIPVESTANIDDFADRTIRQIYSHFEKYIKKYPNQWEAWFYLHKYLSNDVLLNKDQTIDILQLGKKDIESGHFAVFKIDDNAYLFDRLRYNVYPVSQEQFTLLKNQ</sequence>
<evidence type="ECO:0000256" key="6">
    <source>
        <dbReference type="ARBA" id="ARBA00023315"/>
    </source>
</evidence>
<keyword evidence="2" id="KW-1003">Cell membrane</keyword>
<keyword evidence="3" id="KW-0997">Cell inner membrane</keyword>
<protein>
    <recommendedName>
        <fullName evidence="9">Lipid A biosynthesis acyltransferase</fullName>
    </recommendedName>
</protein>
<evidence type="ECO:0008006" key="9">
    <source>
        <dbReference type="Google" id="ProtNLM"/>
    </source>
</evidence>
<dbReference type="STRING" id="558151.ACM46_02735"/>
<evidence type="ECO:0000256" key="1">
    <source>
        <dbReference type="ARBA" id="ARBA00004533"/>
    </source>
</evidence>
<gene>
    <name evidence="7" type="ORF">ACM46_02735</name>
</gene>
<keyword evidence="6" id="KW-0012">Acyltransferase</keyword>
<keyword evidence="4" id="KW-0808">Transferase</keyword>
<keyword evidence="8" id="KW-1185">Reference proteome</keyword>
<organism evidence="7 8">
    <name type="scientific">Chryseobacterium angstadtii</name>
    <dbReference type="NCBI Taxonomy" id="558151"/>
    <lineage>
        <taxon>Bacteria</taxon>
        <taxon>Pseudomonadati</taxon>
        <taxon>Bacteroidota</taxon>
        <taxon>Flavobacteriia</taxon>
        <taxon>Flavobacteriales</taxon>
        <taxon>Weeksellaceae</taxon>
        <taxon>Chryseobacterium group</taxon>
        <taxon>Chryseobacterium</taxon>
    </lineage>
</organism>
<dbReference type="AlphaFoldDB" id="A0A0J7IK42"/>
<accession>A0A0J7IK42</accession>
<reference evidence="7 8" key="1">
    <citation type="journal article" date="2013" name="Int. J. Syst. Evol. Microbiol.">
        <title>Chryseobacterium angstadtii sp. nov., isolated from a newt tank.</title>
        <authorList>
            <person name="Kirk K.E."/>
            <person name="Hoffman J.A."/>
            <person name="Smith K.A."/>
            <person name="Strahan B.L."/>
            <person name="Failor K.C."/>
            <person name="Krebs J.E."/>
            <person name="Gale A.N."/>
            <person name="Do T.D."/>
            <person name="Sontag T.C."/>
            <person name="Batties A.M."/>
            <person name="Mistiszyn K."/>
            <person name="Newman J.D."/>
        </authorList>
    </citation>
    <scope>NUCLEOTIDE SEQUENCE [LARGE SCALE GENOMIC DNA]</scope>
    <source>
        <strain evidence="7 8">KM</strain>
    </source>
</reference>
<evidence type="ECO:0000313" key="8">
    <source>
        <dbReference type="Proteomes" id="UP000036261"/>
    </source>
</evidence>
<dbReference type="GO" id="GO:0005886">
    <property type="term" value="C:plasma membrane"/>
    <property type="evidence" value="ECO:0007669"/>
    <property type="project" value="UniProtKB-SubCell"/>
</dbReference>
<dbReference type="Pfam" id="PF03279">
    <property type="entry name" value="Lip_A_acyltrans"/>
    <property type="match status" value="1"/>
</dbReference>
<dbReference type="RefSeq" id="WP_048505066.1">
    <property type="nucleotide sequence ID" value="NZ_LFND01000001.1"/>
</dbReference>
<evidence type="ECO:0000256" key="2">
    <source>
        <dbReference type="ARBA" id="ARBA00022475"/>
    </source>
</evidence>
<evidence type="ECO:0000256" key="4">
    <source>
        <dbReference type="ARBA" id="ARBA00022679"/>
    </source>
</evidence>
<evidence type="ECO:0000256" key="5">
    <source>
        <dbReference type="ARBA" id="ARBA00023136"/>
    </source>
</evidence>
<keyword evidence="5" id="KW-0472">Membrane</keyword>
<dbReference type="EMBL" id="LFND01000001">
    <property type="protein sequence ID" value="KMQ66467.1"/>
    <property type="molecule type" value="Genomic_DNA"/>
</dbReference>
<dbReference type="InterPro" id="IPR004960">
    <property type="entry name" value="LipA_acyltrans"/>
</dbReference>
<evidence type="ECO:0000256" key="3">
    <source>
        <dbReference type="ARBA" id="ARBA00022519"/>
    </source>
</evidence>
<name>A0A0J7IK42_9FLAO</name>
<dbReference type="Proteomes" id="UP000036261">
    <property type="component" value="Unassembled WGS sequence"/>
</dbReference>
<dbReference type="GO" id="GO:0009247">
    <property type="term" value="P:glycolipid biosynthetic process"/>
    <property type="evidence" value="ECO:0007669"/>
    <property type="project" value="UniProtKB-ARBA"/>
</dbReference>